<dbReference type="EMBL" id="PQVG01000017">
    <property type="protein sequence ID" value="POY35337.1"/>
    <property type="molecule type" value="Genomic_DNA"/>
</dbReference>
<keyword evidence="3" id="KW-1185">Reference proteome</keyword>
<keyword evidence="1" id="KW-0812">Transmembrane</keyword>
<dbReference type="OrthoDB" id="1356486at2"/>
<name>A0A2S4ZZA9_9FLAO</name>
<dbReference type="AlphaFoldDB" id="A0A2S4ZZA9"/>
<accession>A0A2S4ZZA9</accession>
<keyword evidence="1" id="KW-0472">Membrane</keyword>
<reference evidence="2 3" key="1">
    <citation type="submission" date="2018-01" db="EMBL/GenBank/DDBJ databases">
        <authorList>
            <person name="Gaut B.S."/>
            <person name="Morton B.R."/>
            <person name="Clegg M.T."/>
            <person name="Duvall M.R."/>
        </authorList>
    </citation>
    <scope>NUCLEOTIDE SEQUENCE [LARGE SCALE GENOMIC DNA]</scope>
    <source>
        <strain evidence="2 3">HR-AY</strain>
    </source>
</reference>
<keyword evidence="1" id="KW-1133">Transmembrane helix</keyword>
<gene>
    <name evidence="2" type="ORF">C3L50_16145</name>
</gene>
<dbReference type="RefSeq" id="WP_103807218.1">
    <property type="nucleotide sequence ID" value="NZ_PQVG01000017.1"/>
</dbReference>
<evidence type="ECO:0000313" key="2">
    <source>
        <dbReference type="EMBL" id="POY35337.1"/>
    </source>
</evidence>
<organism evidence="2 3">
    <name type="scientific">Flavobacterium alvei</name>
    <dbReference type="NCBI Taxonomy" id="2080416"/>
    <lineage>
        <taxon>Bacteria</taxon>
        <taxon>Pseudomonadati</taxon>
        <taxon>Bacteroidota</taxon>
        <taxon>Flavobacteriia</taxon>
        <taxon>Flavobacteriales</taxon>
        <taxon>Flavobacteriaceae</taxon>
        <taxon>Flavobacterium</taxon>
    </lineage>
</organism>
<evidence type="ECO:0000313" key="3">
    <source>
        <dbReference type="Proteomes" id="UP000237310"/>
    </source>
</evidence>
<proteinExistence type="predicted"/>
<feature type="transmembrane region" description="Helical" evidence="1">
    <location>
        <begin position="30"/>
        <end position="52"/>
    </location>
</feature>
<protein>
    <submittedName>
        <fullName evidence="2">Uncharacterized protein</fullName>
    </submittedName>
</protein>
<evidence type="ECO:0000256" key="1">
    <source>
        <dbReference type="SAM" id="Phobius"/>
    </source>
</evidence>
<sequence>MKKNTLNLIVNPNNNFILFQTPLYLNLKRVLLFVIAFYSVSISAQVSPAFSVKELKLFISDMKLTEKNSNLSFSNAQNVENLVYTIQPSIYLYSGNLKTYGEKPTKLYTDISSLNGINNPNLLNNNIEIVEIKIDNLSNLNSKIDLSVFSNFEKLKYIYILSRVSITEQNISSMILNYDEKYSIFYKVDKGE</sequence>
<dbReference type="Proteomes" id="UP000237310">
    <property type="component" value="Unassembled WGS sequence"/>
</dbReference>
<comment type="caution">
    <text evidence="2">The sequence shown here is derived from an EMBL/GenBank/DDBJ whole genome shotgun (WGS) entry which is preliminary data.</text>
</comment>